<dbReference type="EC" id="3.4.19.12" evidence="8"/>
<protein>
    <recommendedName>
        <fullName evidence="8">Ubiquitin carboxyl-terminal hydrolase</fullName>
        <ecNumber evidence="8">3.4.19.12</ecNumber>
    </recommendedName>
</protein>
<feature type="domain" description="UCH catalytic" evidence="9">
    <location>
        <begin position="14"/>
        <end position="224"/>
    </location>
</feature>
<proteinExistence type="inferred from homology"/>
<dbReference type="Gene3D" id="3.40.532.10">
    <property type="entry name" value="Peptidase C12, ubiquitin carboxyl-terminal hydrolase"/>
    <property type="match status" value="1"/>
</dbReference>
<evidence type="ECO:0000256" key="1">
    <source>
        <dbReference type="ARBA" id="ARBA00000707"/>
    </source>
</evidence>
<evidence type="ECO:0000313" key="11">
    <source>
        <dbReference type="Proteomes" id="UP001150266"/>
    </source>
</evidence>
<keyword evidence="3 8" id="KW-0645">Protease</keyword>
<dbReference type="InterPro" id="IPR001578">
    <property type="entry name" value="Peptidase_C12_UCH"/>
</dbReference>
<reference evidence="10" key="1">
    <citation type="submission" date="2022-08" db="EMBL/GenBank/DDBJ databases">
        <title>A Global Phylogenomic Analysis of the Shiitake Genus Lentinula.</title>
        <authorList>
            <consortium name="DOE Joint Genome Institute"/>
            <person name="Sierra-Patev S."/>
            <person name="Min B."/>
            <person name="Naranjo-Ortiz M."/>
            <person name="Looney B."/>
            <person name="Konkel Z."/>
            <person name="Slot J.C."/>
            <person name="Sakamoto Y."/>
            <person name="Steenwyk J.L."/>
            <person name="Rokas A."/>
            <person name="Carro J."/>
            <person name="Camarero S."/>
            <person name="Ferreira P."/>
            <person name="Molpeceres G."/>
            <person name="Ruiz-Duenas F.J."/>
            <person name="Serrano A."/>
            <person name="Henrissat B."/>
            <person name="Drula E."/>
            <person name="Hughes K.W."/>
            <person name="Mata J.L."/>
            <person name="Ishikawa N.K."/>
            <person name="Vargas-Isla R."/>
            <person name="Ushijima S."/>
            <person name="Smith C.A."/>
            <person name="Ahrendt S."/>
            <person name="Andreopoulos W."/>
            <person name="He G."/>
            <person name="Labutti K."/>
            <person name="Lipzen A."/>
            <person name="Ng V."/>
            <person name="Riley R."/>
            <person name="Sandor L."/>
            <person name="Barry K."/>
            <person name="Martinez A.T."/>
            <person name="Xiao Y."/>
            <person name="Gibbons J.G."/>
            <person name="Terashima K."/>
            <person name="Grigoriev I.V."/>
            <person name="Hibbett D.S."/>
        </authorList>
    </citation>
    <scope>NUCLEOTIDE SEQUENCE</scope>
    <source>
        <strain evidence="10">JLM2183</strain>
    </source>
</reference>
<evidence type="ECO:0000256" key="8">
    <source>
        <dbReference type="RuleBase" id="RU361215"/>
    </source>
</evidence>
<organism evidence="10 11">
    <name type="scientific">Lentinula aciculospora</name>
    <dbReference type="NCBI Taxonomy" id="153920"/>
    <lineage>
        <taxon>Eukaryota</taxon>
        <taxon>Fungi</taxon>
        <taxon>Dikarya</taxon>
        <taxon>Basidiomycota</taxon>
        <taxon>Agaricomycotina</taxon>
        <taxon>Agaricomycetes</taxon>
        <taxon>Agaricomycetidae</taxon>
        <taxon>Agaricales</taxon>
        <taxon>Marasmiineae</taxon>
        <taxon>Omphalotaceae</taxon>
        <taxon>Lentinula</taxon>
    </lineage>
</organism>
<evidence type="ECO:0000259" key="9">
    <source>
        <dbReference type="PROSITE" id="PS52048"/>
    </source>
</evidence>
<dbReference type="PROSITE" id="PS52048">
    <property type="entry name" value="UCH_DOMAIN"/>
    <property type="match status" value="1"/>
</dbReference>
<keyword evidence="11" id="KW-1185">Reference proteome</keyword>
<evidence type="ECO:0000256" key="7">
    <source>
        <dbReference type="PROSITE-ProRule" id="PRU01393"/>
    </source>
</evidence>
<keyword evidence="5 8" id="KW-0378">Hydrolase</keyword>
<dbReference type="GO" id="GO:0016579">
    <property type="term" value="P:protein deubiquitination"/>
    <property type="evidence" value="ECO:0007669"/>
    <property type="project" value="TreeGrafter"/>
</dbReference>
<dbReference type="GO" id="GO:0004843">
    <property type="term" value="F:cysteine-type deubiquitinase activity"/>
    <property type="evidence" value="ECO:0007669"/>
    <property type="project" value="UniProtKB-EC"/>
</dbReference>
<accession>A0A9W9ANE1</accession>
<gene>
    <name evidence="10" type="ORF">J3R30DRAFT_3654837</name>
</gene>
<dbReference type="PRINTS" id="PR00707">
    <property type="entry name" value="UBCTHYDRLASE"/>
</dbReference>
<dbReference type="Proteomes" id="UP001150266">
    <property type="component" value="Unassembled WGS sequence"/>
</dbReference>
<dbReference type="EMBL" id="JAOTPV010000003">
    <property type="protein sequence ID" value="KAJ4485337.1"/>
    <property type="molecule type" value="Genomic_DNA"/>
</dbReference>
<evidence type="ECO:0000256" key="6">
    <source>
        <dbReference type="ARBA" id="ARBA00022807"/>
    </source>
</evidence>
<evidence type="ECO:0000256" key="3">
    <source>
        <dbReference type="ARBA" id="ARBA00022670"/>
    </source>
</evidence>
<comment type="caution">
    <text evidence="7">Lacks conserved residue(s) required for the propagation of feature annotation.</text>
</comment>
<evidence type="ECO:0000256" key="5">
    <source>
        <dbReference type="ARBA" id="ARBA00022801"/>
    </source>
</evidence>
<sequence length="224" mass="24810">MSTSQSGNYGRRKHYIPLESNPEVFTELIHALGVSSLSFQDVYSLDDPELLSLVPRPILGLVLIFPAMEDYDKVLEEDKKTRPNVYTGKGEDEPVIWFEQTIGNACGLYALLHCICNGAAKEYLSICVPFDPTERALALEASDEVEYAHAHAGKSGYTVAPDPKDNVEHLYVAFVTSNTQNGDVYEMDGMKQGPLKTGVSLNEGDDLLCEAGRKLVKAFPEYWL</sequence>
<evidence type="ECO:0000256" key="4">
    <source>
        <dbReference type="ARBA" id="ARBA00022786"/>
    </source>
</evidence>
<dbReference type="GO" id="GO:0006511">
    <property type="term" value="P:ubiquitin-dependent protein catabolic process"/>
    <property type="evidence" value="ECO:0007669"/>
    <property type="project" value="UniProtKB-UniRule"/>
</dbReference>
<keyword evidence="6 8" id="KW-0788">Thiol protease</keyword>
<dbReference type="OrthoDB" id="427186at2759"/>
<comment type="similarity">
    <text evidence="2 7 8">Belongs to the peptidase C12 family.</text>
</comment>
<comment type="caution">
    <text evidence="10">The sequence shown here is derived from an EMBL/GenBank/DDBJ whole genome shotgun (WGS) entry which is preliminary data.</text>
</comment>
<dbReference type="InterPro" id="IPR036959">
    <property type="entry name" value="Peptidase_C12_UCH_sf"/>
</dbReference>
<dbReference type="PANTHER" id="PTHR10589:SF17">
    <property type="entry name" value="UBIQUITIN CARBOXYL-TERMINAL HYDROLASE"/>
    <property type="match status" value="1"/>
</dbReference>
<dbReference type="AlphaFoldDB" id="A0A9W9ANE1"/>
<dbReference type="SUPFAM" id="SSF54001">
    <property type="entry name" value="Cysteine proteinases"/>
    <property type="match status" value="1"/>
</dbReference>
<dbReference type="GO" id="GO:0005737">
    <property type="term" value="C:cytoplasm"/>
    <property type="evidence" value="ECO:0007669"/>
    <property type="project" value="TreeGrafter"/>
</dbReference>
<evidence type="ECO:0000313" key="10">
    <source>
        <dbReference type="EMBL" id="KAJ4485337.1"/>
    </source>
</evidence>
<evidence type="ECO:0000256" key="2">
    <source>
        <dbReference type="ARBA" id="ARBA00009326"/>
    </source>
</evidence>
<dbReference type="PANTHER" id="PTHR10589">
    <property type="entry name" value="UBIQUITIN CARBOXYL-TERMINAL HYDROLASE"/>
    <property type="match status" value="1"/>
</dbReference>
<keyword evidence="4 8" id="KW-0833">Ubl conjugation pathway</keyword>
<name>A0A9W9ANE1_9AGAR</name>
<dbReference type="Pfam" id="PF01088">
    <property type="entry name" value="Peptidase_C12"/>
    <property type="match status" value="1"/>
</dbReference>
<dbReference type="InterPro" id="IPR038765">
    <property type="entry name" value="Papain-like_cys_pep_sf"/>
</dbReference>
<comment type="catalytic activity">
    <reaction evidence="1 8">
        <text>Thiol-dependent hydrolysis of ester, thioester, amide, peptide and isopeptide bonds formed by the C-terminal Gly of ubiquitin (a 76-residue protein attached to proteins as an intracellular targeting signal).</text>
        <dbReference type="EC" id="3.4.19.12"/>
    </reaction>
</comment>